<organism evidence="1 2">
    <name type="scientific">Pseudomonas fluorescens</name>
    <dbReference type="NCBI Taxonomy" id="294"/>
    <lineage>
        <taxon>Bacteria</taxon>
        <taxon>Pseudomonadati</taxon>
        <taxon>Pseudomonadota</taxon>
        <taxon>Gammaproteobacteria</taxon>
        <taxon>Pseudomonadales</taxon>
        <taxon>Pseudomonadaceae</taxon>
        <taxon>Pseudomonas</taxon>
    </lineage>
</organism>
<gene>
    <name evidence="1" type="ORF">C6Y56_15540</name>
</gene>
<protein>
    <submittedName>
        <fullName evidence="1">Uncharacterized protein</fullName>
    </submittedName>
</protein>
<accession>A0A7Z3C6X6</accession>
<dbReference type="EMBL" id="CP027561">
    <property type="protein sequence ID" value="QJP95926.1"/>
    <property type="molecule type" value="Genomic_DNA"/>
</dbReference>
<reference evidence="1 2" key="1">
    <citation type="submission" date="2018-03" db="EMBL/GenBank/DDBJ databases">
        <title>Complete genome sequence of Pseudomonas fluorescens sp. G7.</title>
        <authorList>
            <person name="Gao C.-H."/>
            <person name="Li Z."/>
            <person name="Cai P."/>
        </authorList>
    </citation>
    <scope>NUCLEOTIDE SEQUENCE [LARGE SCALE GENOMIC DNA]</scope>
    <source>
        <strain evidence="1 2">G7</strain>
    </source>
</reference>
<evidence type="ECO:0000313" key="1">
    <source>
        <dbReference type="EMBL" id="QJP95926.1"/>
    </source>
</evidence>
<name>A0A7Z3C6X6_PSEFL</name>
<sequence>MFAARQKKRRPVSAVFLCVRFNDAFAGKPAPTLDRIPNVGAGLLAKEPSWAVKMRMPRAIQ</sequence>
<proteinExistence type="predicted"/>
<dbReference type="AlphaFoldDB" id="A0A7Z3C6X6"/>
<dbReference type="Proteomes" id="UP000501669">
    <property type="component" value="Chromosome"/>
</dbReference>
<evidence type="ECO:0000313" key="2">
    <source>
        <dbReference type="Proteomes" id="UP000501669"/>
    </source>
</evidence>